<evidence type="ECO:0000313" key="4">
    <source>
        <dbReference type="Proteomes" id="UP000521227"/>
    </source>
</evidence>
<keyword evidence="1" id="KW-0175">Coiled coil</keyword>
<comment type="caution">
    <text evidence="3">The sequence shown here is derived from an EMBL/GenBank/DDBJ whole genome shotgun (WGS) entry which is preliminary data.</text>
</comment>
<organism evidence="3 4">
    <name type="scientific">Afipia massiliensis</name>
    <dbReference type="NCBI Taxonomy" id="211460"/>
    <lineage>
        <taxon>Bacteria</taxon>
        <taxon>Pseudomonadati</taxon>
        <taxon>Pseudomonadota</taxon>
        <taxon>Alphaproteobacteria</taxon>
        <taxon>Hyphomicrobiales</taxon>
        <taxon>Nitrobacteraceae</taxon>
        <taxon>Afipia</taxon>
    </lineage>
</organism>
<feature type="compositionally biased region" description="Basic residues" evidence="2">
    <location>
        <begin position="146"/>
        <end position="156"/>
    </location>
</feature>
<evidence type="ECO:0000313" key="3">
    <source>
        <dbReference type="EMBL" id="MBB5052218.1"/>
    </source>
</evidence>
<proteinExistence type="predicted"/>
<evidence type="ECO:0000256" key="2">
    <source>
        <dbReference type="SAM" id="MobiDB-lite"/>
    </source>
</evidence>
<evidence type="ECO:0000256" key="1">
    <source>
        <dbReference type="SAM" id="Coils"/>
    </source>
</evidence>
<dbReference type="EMBL" id="JACHIJ010000003">
    <property type="protein sequence ID" value="MBB5052218.1"/>
    <property type="molecule type" value="Genomic_DNA"/>
</dbReference>
<name>A0A840N2U8_9BRAD</name>
<feature type="coiled-coil region" evidence="1">
    <location>
        <begin position="73"/>
        <end position="107"/>
    </location>
</feature>
<dbReference type="RefSeq" id="WP_184084682.1">
    <property type="nucleotide sequence ID" value="NZ_JACHIJ010000003.1"/>
</dbReference>
<dbReference type="Proteomes" id="UP000521227">
    <property type="component" value="Unassembled WGS sequence"/>
</dbReference>
<accession>A0A840N2U8</accession>
<sequence length="156" mass="17452">MPKKLTDTQIQTLKEAIDGWNATDGPLTWDALREFIKARFKTSYTRQGLDKIEGIKIAFTVRKAALRRMTAAGETASTELGRALERINRLEAERDRLSAENSALLEQFVVWTYNASTRGLDEKFLSRPLPPIDRGATPGEPSAFNRKARSRAKAAS</sequence>
<gene>
    <name evidence="3" type="ORF">HNQ36_002192</name>
</gene>
<dbReference type="AlphaFoldDB" id="A0A840N2U8"/>
<feature type="region of interest" description="Disordered" evidence="2">
    <location>
        <begin position="125"/>
        <end position="156"/>
    </location>
</feature>
<reference evidence="3 4" key="1">
    <citation type="submission" date="2020-08" db="EMBL/GenBank/DDBJ databases">
        <title>Genomic Encyclopedia of Type Strains, Phase IV (KMG-IV): sequencing the most valuable type-strain genomes for metagenomic binning, comparative biology and taxonomic classification.</title>
        <authorList>
            <person name="Goeker M."/>
        </authorList>
    </citation>
    <scope>NUCLEOTIDE SEQUENCE [LARGE SCALE GENOMIC DNA]</scope>
    <source>
        <strain evidence="3 4">DSM 17498</strain>
    </source>
</reference>
<protein>
    <submittedName>
        <fullName evidence="3">Uncharacterized protein (UPF0335 family)</fullName>
    </submittedName>
</protein>